<dbReference type="PANTHER" id="PTHR43394:SF1">
    <property type="entry name" value="ATP-BINDING CASSETTE SUB-FAMILY B MEMBER 10, MITOCHONDRIAL"/>
    <property type="match status" value="1"/>
</dbReference>
<keyword evidence="3" id="KW-1003">Cell membrane</keyword>
<dbReference type="Gene3D" id="3.40.50.300">
    <property type="entry name" value="P-loop containing nucleotide triphosphate hydrolases"/>
    <property type="match status" value="1"/>
</dbReference>
<dbReference type="PROSITE" id="PS50929">
    <property type="entry name" value="ABC_TM1F"/>
    <property type="match status" value="1"/>
</dbReference>
<evidence type="ECO:0008006" key="15">
    <source>
        <dbReference type="Google" id="ProtNLM"/>
    </source>
</evidence>
<evidence type="ECO:0000256" key="1">
    <source>
        <dbReference type="ARBA" id="ARBA00004651"/>
    </source>
</evidence>
<feature type="transmembrane region" description="Helical" evidence="10">
    <location>
        <begin position="31"/>
        <end position="51"/>
    </location>
</feature>
<dbReference type="AlphaFoldDB" id="A0A919THQ6"/>
<gene>
    <name evidence="13" type="ORF">Ato02nite_060820</name>
</gene>
<protein>
    <recommendedName>
        <fullName evidence="15">ABC transporter ATP-binding protein</fullName>
    </recommendedName>
</protein>
<keyword evidence="14" id="KW-1185">Reference proteome</keyword>
<evidence type="ECO:0000256" key="2">
    <source>
        <dbReference type="ARBA" id="ARBA00022448"/>
    </source>
</evidence>
<evidence type="ECO:0000256" key="4">
    <source>
        <dbReference type="ARBA" id="ARBA00022692"/>
    </source>
</evidence>
<dbReference type="Proteomes" id="UP000677082">
    <property type="component" value="Unassembled WGS sequence"/>
</dbReference>
<dbReference type="EMBL" id="BOQN01000079">
    <property type="protein sequence ID" value="GIM94289.1"/>
    <property type="molecule type" value="Genomic_DNA"/>
</dbReference>
<dbReference type="SUPFAM" id="SSF90123">
    <property type="entry name" value="ABC transporter transmembrane region"/>
    <property type="match status" value="1"/>
</dbReference>
<evidence type="ECO:0000256" key="8">
    <source>
        <dbReference type="ARBA" id="ARBA00023136"/>
    </source>
</evidence>
<evidence type="ECO:0000256" key="7">
    <source>
        <dbReference type="ARBA" id="ARBA00022989"/>
    </source>
</evidence>
<keyword evidence="5" id="KW-0547">Nucleotide-binding</keyword>
<evidence type="ECO:0000313" key="13">
    <source>
        <dbReference type="EMBL" id="GIM94289.1"/>
    </source>
</evidence>
<comment type="subcellular location">
    <subcellularLocation>
        <location evidence="1">Cell membrane</location>
        <topology evidence="1">Multi-pass membrane protein</topology>
    </subcellularLocation>
</comment>
<keyword evidence="4 10" id="KW-0812">Transmembrane</keyword>
<dbReference type="RefSeq" id="WP_213010078.1">
    <property type="nucleotide sequence ID" value="NZ_BOQN01000079.1"/>
</dbReference>
<comment type="caution">
    <text evidence="13">The sequence shown here is derived from an EMBL/GenBank/DDBJ whole genome shotgun (WGS) entry which is preliminary data.</text>
</comment>
<dbReference type="GO" id="GO:0015421">
    <property type="term" value="F:ABC-type oligopeptide transporter activity"/>
    <property type="evidence" value="ECO:0007669"/>
    <property type="project" value="TreeGrafter"/>
</dbReference>
<feature type="transmembrane region" description="Helical" evidence="10">
    <location>
        <begin position="171"/>
        <end position="189"/>
    </location>
</feature>
<evidence type="ECO:0000256" key="10">
    <source>
        <dbReference type="SAM" id="Phobius"/>
    </source>
</evidence>
<dbReference type="FunFam" id="3.40.50.300:FF:000299">
    <property type="entry name" value="ABC transporter ATP-binding protein/permease"/>
    <property type="match status" value="1"/>
</dbReference>
<keyword evidence="7 10" id="KW-1133">Transmembrane helix</keyword>
<dbReference type="InterPro" id="IPR017871">
    <property type="entry name" value="ABC_transporter-like_CS"/>
</dbReference>
<name>A0A919THQ6_9ACTN</name>
<evidence type="ECO:0000259" key="11">
    <source>
        <dbReference type="PROSITE" id="PS50893"/>
    </source>
</evidence>
<dbReference type="InterPro" id="IPR036640">
    <property type="entry name" value="ABC1_TM_sf"/>
</dbReference>
<feature type="transmembrane region" description="Helical" evidence="10">
    <location>
        <begin position="142"/>
        <end position="165"/>
    </location>
</feature>
<evidence type="ECO:0000256" key="5">
    <source>
        <dbReference type="ARBA" id="ARBA00022741"/>
    </source>
</evidence>
<keyword evidence="6" id="KW-0067">ATP-binding</keyword>
<dbReference type="InterPro" id="IPR039421">
    <property type="entry name" value="Type_1_exporter"/>
</dbReference>
<dbReference type="GO" id="GO:0005524">
    <property type="term" value="F:ATP binding"/>
    <property type="evidence" value="ECO:0007669"/>
    <property type="project" value="UniProtKB-KW"/>
</dbReference>
<dbReference type="Pfam" id="PF00005">
    <property type="entry name" value="ABC_tran"/>
    <property type="match status" value="1"/>
</dbReference>
<dbReference type="PROSITE" id="PS50893">
    <property type="entry name" value="ABC_TRANSPORTER_2"/>
    <property type="match status" value="1"/>
</dbReference>
<feature type="domain" description="ABC transmembrane type-1" evidence="12">
    <location>
        <begin position="34"/>
        <end position="314"/>
    </location>
</feature>
<dbReference type="InterPro" id="IPR003439">
    <property type="entry name" value="ABC_transporter-like_ATP-bd"/>
</dbReference>
<dbReference type="PANTHER" id="PTHR43394">
    <property type="entry name" value="ATP-DEPENDENT PERMEASE MDL1, MITOCHONDRIAL"/>
    <property type="match status" value="1"/>
</dbReference>
<dbReference type="GO" id="GO:0016887">
    <property type="term" value="F:ATP hydrolysis activity"/>
    <property type="evidence" value="ECO:0007669"/>
    <property type="project" value="InterPro"/>
</dbReference>
<organism evidence="13 14">
    <name type="scientific">Paractinoplanes toevensis</name>
    <dbReference type="NCBI Taxonomy" id="571911"/>
    <lineage>
        <taxon>Bacteria</taxon>
        <taxon>Bacillati</taxon>
        <taxon>Actinomycetota</taxon>
        <taxon>Actinomycetes</taxon>
        <taxon>Micromonosporales</taxon>
        <taxon>Micromonosporaceae</taxon>
        <taxon>Paractinoplanes</taxon>
    </lineage>
</organism>
<dbReference type="GO" id="GO:0005886">
    <property type="term" value="C:plasma membrane"/>
    <property type="evidence" value="ECO:0007669"/>
    <property type="project" value="UniProtKB-SubCell"/>
</dbReference>
<evidence type="ECO:0000256" key="9">
    <source>
        <dbReference type="ARBA" id="ARBA00061644"/>
    </source>
</evidence>
<keyword evidence="8 10" id="KW-0472">Membrane</keyword>
<sequence length="592" mass="64275">MSRRAPKASIDPDARKSWLRRALPLVKAHRGLLITSLVLSFAGLIVQVQIPNLVRIGIDQAVVDRAGNLSYYVWAIVGLALLQGLINYLARLYLLRTAYELEYDLRNIVYSHLVRMPFGFYDKVQSGELMSRSGSDIRAVQMYLAFGPSILVQCLIAVVAFGLMLSINVPLAIVAMSTMPIIGILGVSMRKAIFPVSWMIQARLAQLATVVDENIQGVRIVKAFAAEGRQLTSLAESADRIRWAYRQDARIRSRWNPLLDNLPRLGLALVLLVGGLMVIDGHTTIGTIVAFNSYVLMLQPPFRMLGMMIMMGQRASASARRIYEILDTPSDVVDDVAPVAPKLRGDLAFVDVGFAYPNGTVALDGLDLILAAGETVAVVGGTGSGKSTLGRLAARFYDVTSGSVTIDGIDVRKIRLSSLREQVGIVPDEPFLFSLSIHDNIAYGRPDASRDEVVDAAVAAGADEFIQELPEGYDTVVGERGYTLSGGQRQRIAIARALLMNPPILVLDDATSAIDVTVEQRIHGSLKDRMQGRTTLIVAHRLSTISLADRVVLMDAGRVIADGTHASLLATEPRYAEVLASAARDDSSEVLA</sequence>
<keyword evidence="2" id="KW-0813">Transport</keyword>
<dbReference type="Pfam" id="PF00664">
    <property type="entry name" value="ABC_membrane"/>
    <property type="match status" value="1"/>
</dbReference>
<dbReference type="PROSITE" id="PS00211">
    <property type="entry name" value="ABC_TRANSPORTER_1"/>
    <property type="match status" value="1"/>
</dbReference>
<feature type="transmembrane region" description="Helical" evidence="10">
    <location>
        <begin position="71"/>
        <end position="90"/>
    </location>
</feature>
<evidence type="ECO:0000259" key="12">
    <source>
        <dbReference type="PROSITE" id="PS50929"/>
    </source>
</evidence>
<dbReference type="InterPro" id="IPR011527">
    <property type="entry name" value="ABC1_TM_dom"/>
</dbReference>
<evidence type="ECO:0000256" key="3">
    <source>
        <dbReference type="ARBA" id="ARBA00022475"/>
    </source>
</evidence>
<accession>A0A919THQ6</accession>
<dbReference type="InterPro" id="IPR027417">
    <property type="entry name" value="P-loop_NTPase"/>
</dbReference>
<reference evidence="13 14" key="1">
    <citation type="submission" date="2021-03" db="EMBL/GenBank/DDBJ databases">
        <title>Whole genome shotgun sequence of Actinoplanes toevensis NBRC 105298.</title>
        <authorList>
            <person name="Komaki H."/>
            <person name="Tamura T."/>
        </authorList>
    </citation>
    <scope>NUCLEOTIDE SEQUENCE [LARGE SCALE GENOMIC DNA]</scope>
    <source>
        <strain evidence="13 14">NBRC 105298</strain>
    </source>
</reference>
<comment type="similarity">
    <text evidence="9">Belongs to the ABC transporter superfamily. Lipid exporter (TC 3.A.1.106) family.</text>
</comment>
<evidence type="ECO:0000313" key="14">
    <source>
        <dbReference type="Proteomes" id="UP000677082"/>
    </source>
</evidence>
<dbReference type="Gene3D" id="1.20.1560.10">
    <property type="entry name" value="ABC transporter type 1, transmembrane domain"/>
    <property type="match status" value="1"/>
</dbReference>
<dbReference type="CDD" id="cd18543">
    <property type="entry name" value="ABC_6TM_Rv0194_D1_like"/>
    <property type="match status" value="1"/>
</dbReference>
<proteinExistence type="inferred from homology"/>
<dbReference type="SMART" id="SM00382">
    <property type="entry name" value="AAA"/>
    <property type="match status" value="1"/>
</dbReference>
<dbReference type="SUPFAM" id="SSF52540">
    <property type="entry name" value="P-loop containing nucleoside triphosphate hydrolases"/>
    <property type="match status" value="1"/>
</dbReference>
<evidence type="ECO:0000256" key="6">
    <source>
        <dbReference type="ARBA" id="ARBA00022840"/>
    </source>
</evidence>
<dbReference type="InterPro" id="IPR003593">
    <property type="entry name" value="AAA+_ATPase"/>
</dbReference>
<feature type="domain" description="ABC transporter" evidence="11">
    <location>
        <begin position="347"/>
        <end position="581"/>
    </location>
</feature>